<dbReference type="KEGG" id="bgt:106052479"/>
<evidence type="ECO:0000313" key="3">
    <source>
        <dbReference type="RefSeq" id="XP_013063318.2"/>
    </source>
</evidence>
<dbReference type="RefSeq" id="XP_013063318.2">
    <property type="nucleotide sequence ID" value="XM_013207864.2"/>
</dbReference>
<protein>
    <submittedName>
        <fullName evidence="3">Uncharacterized protein LOC106052479 isoform X1</fullName>
    </submittedName>
</protein>
<accession>A0A9U8DVL5</accession>
<feature type="region of interest" description="Disordered" evidence="1">
    <location>
        <begin position="231"/>
        <end position="280"/>
    </location>
</feature>
<keyword evidence="2" id="KW-1185">Reference proteome</keyword>
<reference evidence="3" key="1">
    <citation type="submission" date="2025-08" db="UniProtKB">
        <authorList>
            <consortium name="RefSeq"/>
        </authorList>
    </citation>
    <scope>IDENTIFICATION</scope>
</reference>
<evidence type="ECO:0000256" key="1">
    <source>
        <dbReference type="SAM" id="MobiDB-lite"/>
    </source>
</evidence>
<name>A0A9U8DVL5_BIOGL</name>
<dbReference type="Proteomes" id="UP001165740">
    <property type="component" value="Chromosome 3"/>
</dbReference>
<feature type="compositionally biased region" description="Low complexity" evidence="1">
    <location>
        <begin position="188"/>
        <end position="203"/>
    </location>
</feature>
<organism evidence="2 3">
    <name type="scientific">Biomphalaria glabrata</name>
    <name type="common">Bloodfluke planorb</name>
    <name type="synonym">Freshwater snail</name>
    <dbReference type="NCBI Taxonomy" id="6526"/>
    <lineage>
        <taxon>Eukaryota</taxon>
        <taxon>Metazoa</taxon>
        <taxon>Spiralia</taxon>
        <taxon>Lophotrochozoa</taxon>
        <taxon>Mollusca</taxon>
        <taxon>Gastropoda</taxon>
        <taxon>Heterobranchia</taxon>
        <taxon>Euthyneura</taxon>
        <taxon>Panpulmonata</taxon>
        <taxon>Hygrophila</taxon>
        <taxon>Lymnaeoidea</taxon>
        <taxon>Planorbidae</taxon>
        <taxon>Biomphalaria</taxon>
    </lineage>
</organism>
<feature type="region of interest" description="Disordered" evidence="1">
    <location>
        <begin position="180"/>
        <end position="211"/>
    </location>
</feature>
<proteinExistence type="predicted"/>
<sequence length="280" mass="31949">MDIGYPNMDPEIERPRGYTETVSGDYSWDQYGLRIKWTEPEVPGEFRNPLNEPLRLRVCVETKKALQVPPDDISAWCWTHMRFQENPYGIWKEIRLQYNPKCTQWDDHGINTYVFQTFVTPTLNDNYRLTFNVKLGKIMIWANSFQIDNMIDIREKPARGTQTTIFPSVHFACNFTDDKSARTDPNVTSRPTTPRHSTRSTTSQNPGRQVSTRFSTQLREVRQSLSPCVSQSKASAAELKSPCVSQSKPSAAELKSPCVSQSKGSETELKSPCVSQSKAR</sequence>
<dbReference type="OrthoDB" id="6095583at2759"/>
<gene>
    <name evidence="3" type="primary">LOC106052479</name>
</gene>
<dbReference type="AlphaFoldDB" id="A0A9U8DVL5"/>
<evidence type="ECO:0000313" key="2">
    <source>
        <dbReference type="Proteomes" id="UP001165740"/>
    </source>
</evidence>
<dbReference type="GeneID" id="106052479"/>